<sequence>MRRHASQAVELNVLAHSGLKAHFDSPNTSLNTIRSGLDHVDFVDSEDLAASDESLDLPLLTPVTSELQAEGLRTLRVRNPLALLIAVTTDVSGFQTYDAIRSGANFVLNLAIPGESQSDMLYGLLRTHCMTAPTDTATPLQAVPAEHGAARGNPPERHGPAGGTRHQDSARHPGASPRSGRAPGERPSQPLPREYDRELTRLLCTSMTISEIARRYYCSERSMYRRIRRLYDDLAVGCRTELIALASELGLNRPPVSRAG</sequence>
<feature type="compositionally biased region" description="Basic and acidic residues" evidence="1">
    <location>
        <begin position="154"/>
        <end position="171"/>
    </location>
</feature>
<dbReference type="InterPro" id="IPR016032">
    <property type="entry name" value="Sig_transdc_resp-reg_C-effctor"/>
</dbReference>
<feature type="region of interest" description="Disordered" evidence="1">
    <location>
        <begin position="146"/>
        <end position="196"/>
    </location>
</feature>
<keyword evidence="4" id="KW-1185">Reference proteome</keyword>
<evidence type="ECO:0000313" key="3">
    <source>
        <dbReference type="EMBL" id="GAA3137906.1"/>
    </source>
</evidence>
<reference evidence="2" key="2">
    <citation type="submission" date="2013-01" db="EMBL/GenBank/DDBJ databases">
        <authorList>
            <person name="Bibb M."/>
        </authorList>
    </citation>
    <scope>NUCLEOTIDE SEQUENCE</scope>
    <source>
        <strain evidence="2">NRRL 18924</strain>
    </source>
</reference>
<protein>
    <submittedName>
        <fullName evidence="2">Putative DNA-binding protein</fullName>
    </submittedName>
</protein>
<accession>R4ZCX1</accession>
<reference evidence="3" key="3">
    <citation type="journal article" date="2014" name="Int. J. Syst. Evol. Microbiol.">
        <title>Complete genome of a new Firmicutes species belonging to the dominant human colonic microbiota ('Ruminococcus bicirculans') reveals two chromosomes and a selective capacity to utilize plant glucans.</title>
        <authorList>
            <consortium name="NISC Comparative Sequencing Program"/>
            <person name="Wegmann U."/>
            <person name="Louis P."/>
            <person name="Goesmann A."/>
            <person name="Henrissat B."/>
            <person name="Duncan S.H."/>
            <person name="Flint H.J."/>
        </authorList>
    </citation>
    <scope>NUCLEOTIDE SEQUENCE</scope>
    <source>
        <strain evidence="3">JCM 9373</strain>
    </source>
</reference>
<dbReference type="Proteomes" id="UP001500320">
    <property type="component" value="Unassembled WGS sequence"/>
</dbReference>
<gene>
    <name evidence="2" type="primary">pspR</name>
    <name evidence="3" type="ORF">GCM10010466_31010</name>
</gene>
<name>R4ZCX1_9ACTN</name>
<dbReference type="EMBL" id="HF570921">
    <property type="protein sequence ID" value="CCQ18688.1"/>
    <property type="molecule type" value="Genomic_DNA"/>
</dbReference>
<evidence type="ECO:0000313" key="4">
    <source>
        <dbReference type="Proteomes" id="UP001500320"/>
    </source>
</evidence>
<keyword evidence="2" id="KW-0238">DNA-binding</keyword>
<dbReference type="SUPFAM" id="SSF46894">
    <property type="entry name" value="C-terminal effector domain of the bipartite response regulators"/>
    <property type="match status" value="1"/>
</dbReference>
<dbReference type="AlphaFoldDB" id="R4ZCX1"/>
<evidence type="ECO:0000313" key="2">
    <source>
        <dbReference type="EMBL" id="CCQ18688.1"/>
    </source>
</evidence>
<dbReference type="InterPro" id="IPR036388">
    <property type="entry name" value="WH-like_DNA-bd_sf"/>
</dbReference>
<reference evidence="2" key="1">
    <citation type="journal article" date="2013" name="J. Bacteriol.">
        <title>Cloning and Analysis of the Planosporicin Lantibiotic Biosynthetic Gene Cluster of Planomonospora alba.</title>
        <authorList>
            <person name="Sherwood E.J."/>
            <person name="Hesketh A.R."/>
            <person name="Bibb M.J."/>
        </authorList>
    </citation>
    <scope>NUCLEOTIDE SEQUENCE</scope>
    <source>
        <strain evidence="2">NRRL 18924</strain>
    </source>
</reference>
<reference evidence="3" key="5">
    <citation type="submission" date="2023-12" db="EMBL/GenBank/DDBJ databases">
        <authorList>
            <person name="Sun Q."/>
            <person name="Inoue M."/>
        </authorList>
    </citation>
    <scope>NUCLEOTIDE SEQUENCE</scope>
    <source>
        <strain evidence="3">JCM 9373</strain>
    </source>
</reference>
<proteinExistence type="predicted"/>
<organism evidence="2">
    <name type="scientific">Planomonospora alba</name>
    <dbReference type="NCBI Taxonomy" id="161354"/>
    <lineage>
        <taxon>Bacteria</taxon>
        <taxon>Bacillati</taxon>
        <taxon>Actinomycetota</taxon>
        <taxon>Actinomycetes</taxon>
        <taxon>Streptosporangiales</taxon>
        <taxon>Streptosporangiaceae</taxon>
        <taxon>Planomonospora</taxon>
    </lineage>
</organism>
<dbReference type="EMBL" id="BAAAUT010000022">
    <property type="protein sequence ID" value="GAA3137906.1"/>
    <property type="molecule type" value="Genomic_DNA"/>
</dbReference>
<dbReference type="RefSeq" id="WP_344860013.1">
    <property type="nucleotide sequence ID" value="NZ_BAAAUT010000022.1"/>
</dbReference>
<evidence type="ECO:0000256" key="1">
    <source>
        <dbReference type="SAM" id="MobiDB-lite"/>
    </source>
</evidence>
<reference evidence="4" key="4">
    <citation type="journal article" date="2019" name="Int. J. Syst. Evol. Microbiol.">
        <title>The Global Catalogue of Microorganisms (GCM) 10K type strain sequencing project: providing services to taxonomists for standard genome sequencing and annotation.</title>
        <authorList>
            <consortium name="The Broad Institute Genomics Platform"/>
            <consortium name="The Broad Institute Genome Sequencing Center for Infectious Disease"/>
            <person name="Wu L."/>
            <person name="Ma J."/>
        </authorList>
    </citation>
    <scope>NUCLEOTIDE SEQUENCE [LARGE SCALE GENOMIC DNA]</scope>
    <source>
        <strain evidence="4">JCM 9373</strain>
    </source>
</reference>
<dbReference type="GO" id="GO:0006355">
    <property type="term" value="P:regulation of DNA-templated transcription"/>
    <property type="evidence" value="ECO:0007669"/>
    <property type="project" value="InterPro"/>
</dbReference>
<dbReference type="GO" id="GO:0003677">
    <property type="term" value="F:DNA binding"/>
    <property type="evidence" value="ECO:0007669"/>
    <property type="project" value="UniProtKB-KW"/>
</dbReference>
<dbReference type="Gene3D" id="1.10.10.10">
    <property type="entry name" value="Winged helix-like DNA-binding domain superfamily/Winged helix DNA-binding domain"/>
    <property type="match status" value="1"/>
</dbReference>